<accession>A0ABY4FL72</accession>
<proteinExistence type="predicted"/>
<sequence length="115" mass="12246">MSELDGVEVSEWAVELAGQTGTGIAFETAQGIRTELVLDPETGRHIGSRTVLLHESPVMPMVPAGAVLSSNANRTSYVDALPCIADELDGRAMMWNEQAAASGTGCDRRFEVLPD</sequence>
<dbReference type="RefSeq" id="WP_244727617.1">
    <property type="nucleotide sequence ID" value="NZ_CP095045.1"/>
</dbReference>
<name>A0ABY4FL72_9MICO</name>
<evidence type="ECO:0000313" key="1">
    <source>
        <dbReference type="EMBL" id="UOQ57027.1"/>
    </source>
</evidence>
<reference evidence="1 2" key="1">
    <citation type="submission" date="2022-04" db="EMBL/GenBank/DDBJ databases">
        <title>Leucobacter sp. isolated from rhizosphere of garlic.</title>
        <authorList>
            <person name="Won M."/>
            <person name="Lee C.-M."/>
            <person name="Woen H.-Y."/>
            <person name="Kwon S.-W."/>
        </authorList>
    </citation>
    <scope>NUCLEOTIDE SEQUENCE [LARGE SCALE GENOMIC DNA]</scope>
    <source>
        <strain evidence="1 2">H21R-40</strain>
    </source>
</reference>
<evidence type="ECO:0000313" key="2">
    <source>
        <dbReference type="Proteomes" id="UP000831786"/>
    </source>
</evidence>
<dbReference type="EMBL" id="CP095045">
    <property type="protein sequence ID" value="UOQ57027.1"/>
    <property type="molecule type" value="Genomic_DNA"/>
</dbReference>
<protein>
    <submittedName>
        <fullName evidence="1">Uncharacterized protein</fullName>
    </submittedName>
</protein>
<dbReference type="Proteomes" id="UP000831786">
    <property type="component" value="Chromosome"/>
</dbReference>
<keyword evidence="2" id="KW-1185">Reference proteome</keyword>
<organism evidence="1 2">
    <name type="scientific">Leucobacter allii</name>
    <dbReference type="NCBI Taxonomy" id="2932247"/>
    <lineage>
        <taxon>Bacteria</taxon>
        <taxon>Bacillati</taxon>
        <taxon>Actinomycetota</taxon>
        <taxon>Actinomycetes</taxon>
        <taxon>Micrococcales</taxon>
        <taxon>Microbacteriaceae</taxon>
        <taxon>Leucobacter</taxon>
    </lineage>
</organism>
<gene>
    <name evidence="1" type="ORF">MUN78_15395</name>
</gene>